<feature type="active site" evidence="7">
    <location>
        <position position="238"/>
    </location>
</feature>
<comment type="catalytic activity">
    <reaction evidence="6 8">
        <text>[(1-&gt;4)-alpha-D-galacturonosyl methyl ester](n) + n H2O = [(1-&gt;4)-alpha-D-galacturonosyl](n) + n methanol + n H(+)</text>
        <dbReference type="Rhea" id="RHEA:22380"/>
        <dbReference type="Rhea" id="RHEA-COMP:14570"/>
        <dbReference type="Rhea" id="RHEA-COMP:14573"/>
        <dbReference type="ChEBI" id="CHEBI:15377"/>
        <dbReference type="ChEBI" id="CHEBI:15378"/>
        <dbReference type="ChEBI" id="CHEBI:17790"/>
        <dbReference type="ChEBI" id="CHEBI:140522"/>
        <dbReference type="ChEBI" id="CHEBI:140523"/>
        <dbReference type="EC" id="3.1.1.11"/>
    </reaction>
</comment>
<feature type="domain" description="Pectinesterase catalytic" evidence="10">
    <location>
        <begin position="79"/>
        <end position="253"/>
    </location>
</feature>
<evidence type="ECO:0000256" key="9">
    <source>
        <dbReference type="SAM" id="MobiDB-lite"/>
    </source>
</evidence>
<keyword evidence="8" id="KW-0732">Signal</keyword>
<gene>
    <name evidence="11" type="ORF">PAHAL_2G442500</name>
</gene>
<evidence type="ECO:0000259" key="10">
    <source>
        <dbReference type="Pfam" id="PF01095"/>
    </source>
</evidence>
<evidence type="ECO:0000256" key="4">
    <source>
        <dbReference type="ARBA" id="ARBA00022801"/>
    </source>
</evidence>
<dbReference type="Proteomes" id="UP000243499">
    <property type="component" value="Chromosome 2"/>
</dbReference>
<dbReference type="Pfam" id="PF01095">
    <property type="entry name" value="Pectinesterase"/>
    <property type="match status" value="1"/>
</dbReference>
<dbReference type="PROSITE" id="PS00503">
    <property type="entry name" value="PECTINESTERASE_2"/>
    <property type="match status" value="1"/>
</dbReference>
<dbReference type="GO" id="GO:0042545">
    <property type="term" value="P:cell wall modification"/>
    <property type="evidence" value="ECO:0007669"/>
    <property type="project" value="UniProtKB-UniRule"/>
</dbReference>
<evidence type="ECO:0000256" key="7">
    <source>
        <dbReference type="PROSITE-ProRule" id="PRU10040"/>
    </source>
</evidence>
<feature type="region of interest" description="Disordered" evidence="9">
    <location>
        <begin position="318"/>
        <end position="338"/>
    </location>
</feature>
<feature type="signal peptide" evidence="8">
    <location>
        <begin position="1"/>
        <end position="30"/>
    </location>
</feature>
<reference evidence="11" key="1">
    <citation type="submission" date="2018-04" db="EMBL/GenBank/DDBJ databases">
        <title>WGS assembly of Panicum hallii.</title>
        <authorList>
            <person name="Lovell J."/>
            <person name="Jenkins J."/>
            <person name="Lowry D."/>
            <person name="Mamidi S."/>
            <person name="Sreedasyam A."/>
            <person name="Weng X."/>
            <person name="Barry K."/>
            <person name="Bonette J."/>
            <person name="Campitelli B."/>
            <person name="Daum C."/>
            <person name="Gordon S."/>
            <person name="Gould B."/>
            <person name="Lipzen A."/>
            <person name="Macqueen A."/>
            <person name="Palacio-Mejia J."/>
            <person name="Plott C."/>
            <person name="Shakirov E."/>
            <person name="Shu S."/>
            <person name="Yoshinaga Y."/>
            <person name="Zane M."/>
            <person name="Rokhsar D."/>
            <person name="Grimwood J."/>
            <person name="Schmutz J."/>
            <person name="Juenger T."/>
        </authorList>
    </citation>
    <scope>NUCLEOTIDE SEQUENCE [LARGE SCALE GENOMIC DNA]</scope>
    <source>
        <strain evidence="11">FIL2</strain>
    </source>
</reference>
<dbReference type="InterPro" id="IPR000070">
    <property type="entry name" value="Pectinesterase_cat"/>
</dbReference>
<keyword evidence="4 8" id="KW-0378">Hydrolase</keyword>
<organism evidence="11">
    <name type="scientific">Panicum hallii</name>
    <dbReference type="NCBI Taxonomy" id="206008"/>
    <lineage>
        <taxon>Eukaryota</taxon>
        <taxon>Viridiplantae</taxon>
        <taxon>Streptophyta</taxon>
        <taxon>Embryophyta</taxon>
        <taxon>Tracheophyta</taxon>
        <taxon>Spermatophyta</taxon>
        <taxon>Magnoliopsida</taxon>
        <taxon>Liliopsida</taxon>
        <taxon>Poales</taxon>
        <taxon>Poaceae</taxon>
        <taxon>PACMAD clade</taxon>
        <taxon>Panicoideae</taxon>
        <taxon>Panicodae</taxon>
        <taxon>Paniceae</taxon>
        <taxon>Panicinae</taxon>
        <taxon>Panicum</taxon>
        <taxon>Panicum sect. Panicum</taxon>
    </lineage>
</organism>
<evidence type="ECO:0000256" key="1">
    <source>
        <dbReference type="ARBA" id="ARBA00005184"/>
    </source>
</evidence>
<dbReference type="GO" id="GO:0045490">
    <property type="term" value="P:pectin catabolic process"/>
    <property type="evidence" value="ECO:0007669"/>
    <property type="project" value="UniProtKB-UniRule"/>
</dbReference>
<dbReference type="AlphaFoldDB" id="A0A2S3H3X7"/>
<comment type="similarity">
    <text evidence="2">Belongs to the pectinesterase family.</text>
</comment>
<comment type="pathway">
    <text evidence="1 8">Glycan metabolism; pectin degradation; 2-dehydro-3-deoxy-D-gluconate from pectin: step 1/5.</text>
</comment>
<dbReference type="InterPro" id="IPR033131">
    <property type="entry name" value="Pectinesterase_Asp_AS"/>
</dbReference>
<dbReference type="InterPro" id="IPR012334">
    <property type="entry name" value="Pectin_lyas_fold"/>
</dbReference>
<dbReference type="EMBL" id="CM008047">
    <property type="protein sequence ID" value="PAN14755.1"/>
    <property type="molecule type" value="Genomic_DNA"/>
</dbReference>
<dbReference type="UniPathway" id="UPA00545">
    <property type="reaction ID" value="UER00823"/>
</dbReference>
<name>A0A2S3H3X7_9POAL</name>
<dbReference type="GO" id="GO:0030599">
    <property type="term" value="F:pectinesterase activity"/>
    <property type="evidence" value="ECO:0007669"/>
    <property type="project" value="UniProtKB-UniRule"/>
</dbReference>
<dbReference type="EC" id="3.1.1.11" evidence="3 8"/>
<dbReference type="Gene3D" id="2.160.20.10">
    <property type="entry name" value="Single-stranded right-handed beta-helix, Pectin lyase-like"/>
    <property type="match status" value="1"/>
</dbReference>
<dbReference type="PANTHER" id="PTHR31321">
    <property type="entry name" value="ACYL-COA THIOESTER HYDROLASE YBHC-RELATED"/>
    <property type="match status" value="1"/>
</dbReference>
<dbReference type="PANTHER" id="PTHR31321:SF31">
    <property type="entry name" value="PECTINESTERASE QRT1"/>
    <property type="match status" value="1"/>
</dbReference>
<dbReference type="InterPro" id="IPR011050">
    <property type="entry name" value="Pectin_lyase_fold/virulence"/>
</dbReference>
<evidence type="ECO:0000256" key="6">
    <source>
        <dbReference type="ARBA" id="ARBA00047928"/>
    </source>
</evidence>
<dbReference type="SUPFAM" id="SSF51126">
    <property type="entry name" value="Pectin lyase-like"/>
    <property type="match status" value="1"/>
</dbReference>
<feature type="chain" id="PRO_5015369145" description="Pectinesterase" evidence="8">
    <location>
        <begin position="31"/>
        <end position="338"/>
    </location>
</feature>
<protein>
    <recommendedName>
        <fullName evidence="3 8">Pectinesterase</fullName>
        <ecNumber evidence="3 8">3.1.1.11</ecNumber>
    </recommendedName>
</protein>
<evidence type="ECO:0000313" key="11">
    <source>
        <dbReference type="EMBL" id="PAN14755.1"/>
    </source>
</evidence>
<evidence type="ECO:0000256" key="8">
    <source>
        <dbReference type="RuleBase" id="RU000589"/>
    </source>
</evidence>
<evidence type="ECO:0000256" key="2">
    <source>
        <dbReference type="ARBA" id="ARBA00008891"/>
    </source>
</evidence>
<evidence type="ECO:0000256" key="5">
    <source>
        <dbReference type="ARBA" id="ARBA00023085"/>
    </source>
</evidence>
<proteinExistence type="inferred from homology"/>
<evidence type="ECO:0000256" key="3">
    <source>
        <dbReference type="ARBA" id="ARBA00013229"/>
    </source>
</evidence>
<accession>A0A2S3H3X7</accession>
<keyword evidence="5 8" id="KW-0063">Aspartyl esterase</keyword>
<dbReference type="Gramene" id="PAN14755">
    <property type="protein sequence ID" value="PAN14755"/>
    <property type="gene ID" value="PAHAL_2G442500"/>
</dbReference>
<sequence length="338" mass="35413">MAAAGNERRCVRAAVAVLLLVAASVPTAAAAEDGFITWDDLSIPGAAAVAAPRGVSDGAAGGRGGVKARARARHDLETIVVSQDGTGHSRTVQGAVDMVPAGNPRRVKILVRPGVYREKVTVPITKPFVSLIGMGTGRTVITWNARAADIDPSGHQVGTFYSASVAIEADYFCASHITFENSAPAAPPGAVGQQAVALRLSGDKTMLYRCKILGTQDTLFDNIGRHYLYNCDIQGSIDFIFGNARSLYQDGAVRGVQLHGPRGEHEAAGALVPGAHLRGGAAVPRPELHQRRAVAQAVEPSSSAVPRSELRRRRAMAQAVDPASSSSHSSLFGLVQCR</sequence>